<dbReference type="Proteomes" id="UP000198281">
    <property type="component" value="Unassembled WGS sequence"/>
</dbReference>
<evidence type="ECO:0000313" key="1">
    <source>
        <dbReference type="EMBL" id="SNS40641.1"/>
    </source>
</evidence>
<protein>
    <submittedName>
        <fullName evidence="1">Uncharacterized protein</fullName>
    </submittedName>
</protein>
<accession>A0A239E849</accession>
<keyword evidence="2" id="KW-1185">Reference proteome</keyword>
<proteinExistence type="predicted"/>
<sequence>MLNTPSLDALMAIAERDPRFSIHWRTSPHEGRWKGEVFTQHDGGANPWHLSIRDAEAAALEDAAASALHYWAGVSTEFRAVAESVAIHAAGQFDPNRP</sequence>
<dbReference type="AlphaFoldDB" id="A0A239E849"/>
<organism evidence="1 2">
    <name type="scientific">Edaphosphingomonas laterariae</name>
    <dbReference type="NCBI Taxonomy" id="861865"/>
    <lineage>
        <taxon>Bacteria</taxon>
        <taxon>Pseudomonadati</taxon>
        <taxon>Pseudomonadota</taxon>
        <taxon>Alphaproteobacteria</taxon>
        <taxon>Sphingomonadales</taxon>
        <taxon>Rhizorhabdaceae</taxon>
        <taxon>Edaphosphingomonas</taxon>
    </lineage>
</organism>
<dbReference type="EMBL" id="FZOS01000006">
    <property type="protein sequence ID" value="SNS40641.1"/>
    <property type="molecule type" value="Genomic_DNA"/>
</dbReference>
<evidence type="ECO:0000313" key="2">
    <source>
        <dbReference type="Proteomes" id="UP000198281"/>
    </source>
</evidence>
<name>A0A239E849_9SPHN</name>
<reference evidence="2" key="1">
    <citation type="submission" date="2017-06" db="EMBL/GenBank/DDBJ databases">
        <authorList>
            <person name="Varghese N."/>
            <person name="Submissions S."/>
        </authorList>
    </citation>
    <scope>NUCLEOTIDE SEQUENCE [LARGE SCALE GENOMIC DNA]</scope>
    <source>
        <strain evidence="2">LNB2</strain>
    </source>
</reference>
<dbReference type="RefSeq" id="WP_089218955.1">
    <property type="nucleotide sequence ID" value="NZ_FZOS01000006.1"/>
</dbReference>
<gene>
    <name evidence="1" type="ORF">SAMN06295912_1062</name>
</gene>